<dbReference type="InterPro" id="IPR036249">
    <property type="entry name" value="Thioredoxin-like_sf"/>
</dbReference>
<dbReference type="Pfam" id="PF00085">
    <property type="entry name" value="Thioredoxin"/>
    <property type="match status" value="1"/>
</dbReference>
<dbReference type="EMBL" id="MN740371">
    <property type="protein sequence ID" value="QHU03187.1"/>
    <property type="molecule type" value="Genomic_DNA"/>
</dbReference>
<dbReference type="Gene3D" id="3.40.30.10">
    <property type="entry name" value="Glutaredoxin"/>
    <property type="match status" value="1"/>
</dbReference>
<feature type="domain" description="Thioredoxin" evidence="1">
    <location>
        <begin position="12"/>
        <end position="97"/>
    </location>
</feature>
<dbReference type="InterPro" id="IPR013766">
    <property type="entry name" value="Thioredoxin_domain"/>
</dbReference>
<dbReference type="SUPFAM" id="SSF52833">
    <property type="entry name" value="Thioredoxin-like"/>
    <property type="match status" value="1"/>
</dbReference>
<evidence type="ECO:0000259" key="1">
    <source>
        <dbReference type="Pfam" id="PF00085"/>
    </source>
</evidence>
<dbReference type="AlphaFoldDB" id="A0A6C0JFE4"/>
<proteinExistence type="predicted"/>
<organism evidence="2">
    <name type="scientific">viral metagenome</name>
    <dbReference type="NCBI Taxonomy" id="1070528"/>
    <lineage>
        <taxon>unclassified sequences</taxon>
        <taxon>metagenomes</taxon>
        <taxon>organismal metagenomes</taxon>
    </lineage>
</organism>
<name>A0A6C0JFE4_9ZZZZ</name>
<protein>
    <recommendedName>
        <fullName evidence="1">Thioredoxin domain-containing protein</fullName>
    </recommendedName>
</protein>
<reference evidence="2" key="1">
    <citation type="journal article" date="2020" name="Nature">
        <title>Giant virus diversity and host interactions through global metagenomics.</title>
        <authorList>
            <person name="Schulz F."/>
            <person name="Roux S."/>
            <person name="Paez-Espino D."/>
            <person name="Jungbluth S."/>
            <person name="Walsh D.A."/>
            <person name="Denef V.J."/>
            <person name="McMahon K.D."/>
            <person name="Konstantinidis K.T."/>
            <person name="Eloe-Fadrosh E.A."/>
            <person name="Kyrpides N.C."/>
            <person name="Woyke T."/>
        </authorList>
    </citation>
    <scope>NUCLEOTIDE SEQUENCE</scope>
    <source>
        <strain evidence="2">GVMAG-M-3300025890-48</strain>
    </source>
</reference>
<accession>A0A6C0JFE4</accession>
<evidence type="ECO:0000313" key="2">
    <source>
        <dbReference type="EMBL" id="QHU03187.1"/>
    </source>
</evidence>
<sequence length="135" mass="16075">MSENNFREIISQINKEQLHNLLKNLPDNKMVILKFYANWCNPCKKITNICKEYFMKLPENAIIIEVNIDDQIELYTFFKKKRRVNSIPAILMWYNDNIDNGDLWYISSDSVNTSMKREVIGFFERCLAISNKIKK</sequence>
<dbReference type="CDD" id="cd02947">
    <property type="entry name" value="TRX_family"/>
    <property type="match status" value="1"/>
</dbReference>